<dbReference type="Proteomes" id="UP000218595">
    <property type="component" value="Chromosome"/>
</dbReference>
<dbReference type="RefSeq" id="WP_096510476.1">
    <property type="nucleotide sequence ID" value="NZ_AP017423.2"/>
</dbReference>
<protein>
    <submittedName>
        <fullName evidence="3">NAD(P)-binding domain-containing protein</fullName>
    </submittedName>
</protein>
<evidence type="ECO:0000259" key="2">
    <source>
        <dbReference type="Pfam" id="PF03807"/>
    </source>
</evidence>
<evidence type="ECO:0000313" key="3">
    <source>
        <dbReference type="EMBL" id="BCX68906.1"/>
    </source>
</evidence>
<dbReference type="Pfam" id="PF03807">
    <property type="entry name" value="F420_oxidored"/>
    <property type="match status" value="1"/>
</dbReference>
<name>A0ABM7RTP5_9PSED</name>
<feature type="domain" description="Pyrroline-5-carboxylate reductase catalytic N-terminal" evidence="2">
    <location>
        <begin position="2"/>
        <end position="89"/>
    </location>
</feature>
<dbReference type="PANTHER" id="PTHR14239">
    <property type="entry name" value="DUDULIN-RELATED"/>
    <property type="match status" value="1"/>
</dbReference>
<keyword evidence="1" id="KW-0560">Oxidoreductase</keyword>
<gene>
    <name evidence="3" type="ORF">LAB08_R35480</name>
</gene>
<proteinExistence type="predicted"/>
<dbReference type="SUPFAM" id="SSF51735">
    <property type="entry name" value="NAD(P)-binding Rossmann-fold domains"/>
    <property type="match status" value="1"/>
</dbReference>
<evidence type="ECO:0000256" key="1">
    <source>
        <dbReference type="ARBA" id="ARBA00023002"/>
    </source>
</evidence>
<dbReference type="Gene3D" id="3.40.50.720">
    <property type="entry name" value="NAD(P)-binding Rossmann-like Domain"/>
    <property type="match status" value="1"/>
</dbReference>
<dbReference type="InterPro" id="IPR028939">
    <property type="entry name" value="P5C_Rdtase_cat_N"/>
</dbReference>
<accession>A0ABM7RTP5</accession>
<dbReference type="InterPro" id="IPR036291">
    <property type="entry name" value="NAD(P)-bd_dom_sf"/>
</dbReference>
<keyword evidence="4" id="KW-1185">Reference proteome</keyword>
<organism evidence="3 4">
    <name type="scientific">Pseudomonas izuensis</name>
    <dbReference type="NCBI Taxonomy" id="2684212"/>
    <lineage>
        <taxon>Bacteria</taxon>
        <taxon>Pseudomonadati</taxon>
        <taxon>Pseudomonadota</taxon>
        <taxon>Gammaproteobacteria</taxon>
        <taxon>Pseudomonadales</taxon>
        <taxon>Pseudomonadaceae</taxon>
        <taxon>Pseudomonas</taxon>
    </lineage>
</organism>
<dbReference type="EMBL" id="AP017423">
    <property type="protein sequence ID" value="BCX68906.1"/>
    <property type="molecule type" value="Genomic_DNA"/>
</dbReference>
<evidence type="ECO:0000313" key="4">
    <source>
        <dbReference type="Proteomes" id="UP000218595"/>
    </source>
</evidence>
<dbReference type="InterPro" id="IPR051267">
    <property type="entry name" value="STEAP_metalloreductase"/>
</dbReference>
<sequence length="223" mass="24181">MQIGIIGAGFIARAVAQLAIAAGHQAMLSNSRGPRTMSSVLSGIPGSQVGTVEDAAQFGEMVLVAIPLEHYRSVPAQWLEGKTVLDANNYYPERDGHIEALDRFETTTSRLLAEHLPHSSVVKVFNAILAQDLIQDARPKAAPDRRALPVAADDPVAKARVITLLDEIGFDGVDGGNLDESWRFERAKPAYCIPLDKEGLKAALAAAQRQVELPEGSWRRRTH</sequence>
<reference evidence="3 4" key="1">
    <citation type="submission" date="2016-04" db="EMBL/GenBank/DDBJ databases">
        <title>Complete genome sequence of Pseudomonas sp. LAB-08 isolated from TCE contaminated aquifer soil.</title>
        <authorList>
            <person name="Dohra H."/>
            <person name="Suzuki K."/>
            <person name="Fatma A."/>
            <person name="Inuzuka Y."/>
            <person name="Honjo M."/>
            <person name="Tashiro Y."/>
            <person name="Futamata H."/>
        </authorList>
    </citation>
    <scope>NUCLEOTIDE SEQUENCE [LARGE SCALE GENOMIC DNA]</scope>
    <source>
        <strain evidence="3 4">LAB-08</strain>
    </source>
</reference>